<feature type="domain" description="Conserved oligomeric Golgi complex subunit 3 C-terminal" evidence="11">
    <location>
        <begin position="317"/>
        <end position="656"/>
    </location>
</feature>
<organism evidence="12 13">
    <name type="scientific">Ostreobium quekettii</name>
    <dbReference type="NCBI Taxonomy" id="121088"/>
    <lineage>
        <taxon>Eukaryota</taxon>
        <taxon>Viridiplantae</taxon>
        <taxon>Chlorophyta</taxon>
        <taxon>core chlorophytes</taxon>
        <taxon>Ulvophyceae</taxon>
        <taxon>TCBD clade</taxon>
        <taxon>Bryopsidales</taxon>
        <taxon>Ostreobineae</taxon>
        <taxon>Ostreobiaceae</taxon>
        <taxon>Ostreobium</taxon>
    </lineage>
</organism>
<feature type="region of interest" description="Disordered" evidence="9">
    <location>
        <begin position="58"/>
        <end position="101"/>
    </location>
</feature>
<accession>A0A8S1JE31</accession>
<proteinExistence type="inferred from homology"/>
<dbReference type="Proteomes" id="UP000708148">
    <property type="component" value="Unassembled WGS sequence"/>
</dbReference>
<dbReference type="InterPro" id="IPR007265">
    <property type="entry name" value="COG_su3"/>
</dbReference>
<feature type="compositionally biased region" description="Basic and acidic residues" evidence="9">
    <location>
        <begin position="518"/>
        <end position="527"/>
    </location>
</feature>
<dbReference type="Pfam" id="PF20671">
    <property type="entry name" value="COG3_C"/>
    <property type="match status" value="1"/>
</dbReference>
<comment type="subcellular location">
    <subcellularLocation>
        <location evidence="1">Golgi apparatus membrane</location>
        <topology evidence="1">Peripheral membrane protein</topology>
    </subcellularLocation>
</comment>
<dbReference type="GO" id="GO:0000139">
    <property type="term" value="C:Golgi membrane"/>
    <property type="evidence" value="ECO:0007669"/>
    <property type="project" value="UniProtKB-SubCell"/>
</dbReference>
<keyword evidence="5" id="KW-0653">Protein transport</keyword>
<sequence length="843" mass="92123">MGGPAVAPAAPDPAKLVGPASKSYSIASTWDQSAPLTPEQLAAVDAVSAHCGLRPIPAHIRDRKSTNPTSAGGGSISDTTKGTAEEPPESSGDLVPGRDDEFLGEPALHTAQKFYEWHAKLEAARAAAAEHKYRQYAERLAGQVDACASVRSAIDDTLAGLDAIQAAHREAIGRSRALHDTGERLVEERQQLVELAEAIRSRLAFFEELERVASEFHAVAGSGGDRVGRGADWERLMPLLQRMDECIAYVAARPHYAESSVYMSRFRALQSRALGGIRHCVGQVLREASGQAAAAGREAQGEGEGGPADDDGGGDTSLMYVRFRATAELNLRGLFKEIEARSGREEYARLLGDCQAAYRLVRQSLMADVVQKRVEELSKQPIDTIVRHGFAYLIQICKAEHGLFHGLFQSAKEDPTFLLPLMDPLGTVLYDVIRPFVIQMQSVEELCSLVQILKSEIAGDQLARFGQAVEPLKPTVMRTLTDAQERLTYRAQAYIRDDIAKYKPSADDLDYPRKLETSAEARGEVSGDRGAGPGEPGEGEGEDGDGTVGTSNEEASISDRHGIDRDTWFPPLKMALDLLSRLYPCLEPPIFGGLAHEAVVCSAMSIVNSERLVRRANGPLDGQLFAIRHLLLLREQIAAFKAEFSVVEKDLDFSHMRDHLRRIMVGESSLFSLSGNNAVVQFMSRAGPRVTDTQVDSKKQLEKQLKQACESLIMMVTKATVEPMLSFLTKVTAIRAVAHTNAEGRPLRPLREQAFANPDRVAEMVGNVNEALRGALPQAVLKMKQYLPNPSTHSILYKPIKSNIAEAHAQVANLLLKEYSEEDFAQVPLLPAQELSQLMDKLN</sequence>
<dbReference type="InterPro" id="IPR048685">
    <property type="entry name" value="COG3_C"/>
</dbReference>
<dbReference type="GO" id="GO:0005801">
    <property type="term" value="C:cis-Golgi network"/>
    <property type="evidence" value="ECO:0007669"/>
    <property type="project" value="InterPro"/>
</dbReference>
<dbReference type="OrthoDB" id="296793at2759"/>
<evidence type="ECO:0000256" key="2">
    <source>
        <dbReference type="ARBA" id="ARBA00009936"/>
    </source>
</evidence>
<evidence type="ECO:0000256" key="9">
    <source>
        <dbReference type="SAM" id="MobiDB-lite"/>
    </source>
</evidence>
<keyword evidence="4" id="KW-0813">Transport</keyword>
<evidence type="ECO:0000256" key="6">
    <source>
        <dbReference type="ARBA" id="ARBA00023034"/>
    </source>
</evidence>
<feature type="region of interest" description="Disordered" evidence="9">
    <location>
        <begin position="292"/>
        <end position="313"/>
    </location>
</feature>
<evidence type="ECO:0000259" key="10">
    <source>
        <dbReference type="Pfam" id="PF04136"/>
    </source>
</evidence>
<keyword evidence="13" id="KW-1185">Reference proteome</keyword>
<evidence type="ECO:0000256" key="4">
    <source>
        <dbReference type="ARBA" id="ARBA00022448"/>
    </source>
</evidence>
<evidence type="ECO:0000256" key="3">
    <source>
        <dbReference type="ARBA" id="ARBA00020976"/>
    </source>
</evidence>
<dbReference type="GO" id="GO:0007030">
    <property type="term" value="P:Golgi organization"/>
    <property type="evidence" value="ECO:0007669"/>
    <property type="project" value="TreeGrafter"/>
</dbReference>
<evidence type="ECO:0000256" key="1">
    <source>
        <dbReference type="ARBA" id="ARBA00004395"/>
    </source>
</evidence>
<comment type="similarity">
    <text evidence="2">Belongs to the COG3 family.</text>
</comment>
<dbReference type="EMBL" id="CAJHUC010002889">
    <property type="protein sequence ID" value="CAD7704502.1"/>
    <property type="molecule type" value="Genomic_DNA"/>
</dbReference>
<dbReference type="PANTHER" id="PTHR13302:SF8">
    <property type="entry name" value="CONSERVED OLIGOMERIC GOLGI COMPLEX SUBUNIT 3"/>
    <property type="match status" value="1"/>
</dbReference>
<dbReference type="GO" id="GO:0017119">
    <property type="term" value="C:Golgi transport complex"/>
    <property type="evidence" value="ECO:0007669"/>
    <property type="project" value="TreeGrafter"/>
</dbReference>
<gene>
    <name evidence="12" type="ORF">OSTQU699_LOCUS9857</name>
</gene>
<protein>
    <recommendedName>
        <fullName evidence="3">Conserved oligomeric Golgi complex subunit 3</fullName>
    </recommendedName>
    <alternativeName>
        <fullName evidence="8">Component of oligomeric Golgi complex 3</fullName>
    </alternativeName>
</protein>
<keyword evidence="6" id="KW-0333">Golgi apparatus</keyword>
<evidence type="ECO:0000256" key="5">
    <source>
        <dbReference type="ARBA" id="ARBA00022927"/>
    </source>
</evidence>
<feature type="compositionally biased region" description="Polar residues" evidence="9">
    <location>
        <begin position="66"/>
        <end position="82"/>
    </location>
</feature>
<dbReference type="InterPro" id="IPR048320">
    <property type="entry name" value="COG3_N"/>
</dbReference>
<evidence type="ECO:0000313" key="12">
    <source>
        <dbReference type="EMBL" id="CAD7704502.1"/>
    </source>
</evidence>
<evidence type="ECO:0000256" key="8">
    <source>
        <dbReference type="ARBA" id="ARBA00031339"/>
    </source>
</evidence>
<name>A0A8S1JE31_9CHLO</name>
<evidence type="ECO:0000313" key="13">
    <source>
        <dbReference type="Proteomes" id="UP000708148"/>
    </source>
</evidence>
<dbReference type="Pfam" id="PF04136">
    <property type="entry name" value="COG3_N"/>
    <property type="match status" value="1"/>
</dbReference>
<feature type="region of interest" description="Disordered" evidence="9">
    <location>
        <begin position="518"/>
        <end position="559"/>
    </location>
</feature>
<keyword evidence="7" id="KW-0472">Membrane</keyword>
<dbReference type="PANTHER" id="PTHR13302">
    <property type="entry name" value="CONSERVED OLIGOMERIC GOLGI COMPLEX COMPONENT 3"/>
    <property type="match status" value="1"/>
</dbReference>
<dbReference type="GO" id="GO:0006886">
    <property type="term" value="P:intracellular protein transport"/>
    <property type="evidence" value="ECO:0007669"/>
    <property type="project" value="InterPro"/>
</dbReference>
<evidence type="ECO:0000259" key="11">
    <source>
        <dbReference type="Pfam" id="PF20671"/>
    </source>
</evidence>
<feature type="domain" description="Conserved oligomeric Golgi complex subunit 3 N-terminal" evidence="10">
    <location>
        <begin position="135"/>
        <end position="287"/>
    </location>
</feature>
<reference evidence="12" key="1">
    <citation type="submission" date="2020-12" db="EMBL/GenBank/DDBJ databases">
        <authorList>
            <person name="Iha C."/>
        </authorList>
    </citation>
    <scope>NUCLEOTIDE SEQUENCE</scope>
</reference>
<evidence type="ECO:0000256" key="7">
    <source>
        <dbReference type="ARBA" id="ARBA00023136"/>
    </source>
</evidence>
<comment type="caution">
    <text evidence="12">The sequence shown here is derived from an EMBL/GenBank/DDBJ whole genome shotgun (WGS) entry which is preliminary data.</text>
</comment>
<dbReference type="GO" id="GO:0006891">
    <property type="term" value="P:intra-Golgi vesicle-mediated transport"/>
    <property type="evidence" value="ECO:0007669"/>
    <property type="project" value="TreeGrafter"/>
</dbReference>
<feature type="region of interest" description="Disordered" evidence="9">
    <location>
        <begin position="1"/>
        <end position="22"/>
    </location>
</feature>
<dbReference type="AlphaFoldDB" id="A0A8S1JE31"/>
<feature type="compositionally biased region" description="Low complexity" evidence="9">
    <location>
        <begin position="1"/>
        <end position="14"/>
    </location>
</feature>